<dbReference type="STRING" id="1685379.AVO45_06435"/>
<keyword evidence="1 2" id="KW-0732">Signal</keyword>
<dbReference type="PANTHER" id="PTHR30570:SF1">
    <property type="entry name" value="PHOSPHATE-BINDING PROTEIN PSTS"/>
    <property type="match status" value="1"/>
</dbReference>
<dbReference type="AlphaFoldDB" id="A0A0X3TY90"/>
<proteinExistence type="predicted"/>
<dbReference type="EMBL" id="LQBQ01000012">
    <property type="protein sequence ID" value="KUJ80668.1"/>
    <property type="molecule type" value="Genomic_DNA"/>
</dbReference>
<dbReference type="Proteomes" id="UP000053791">
    <property type="component" value="Unassembled WGS sequence"/>
</dbReference>
<evidence type="ECO:0000313" key="4">
    <source>
        <dbReference type="EMBL" id="KUJ80668.1"/>
    </source>
</evidence>
<comment type="caution">
    <text evidence="4">The sequence shown here is derived from an EMBL/GenBank/DDBJ whole genome shotgun (WGS) entry which is preliminary data.</text>
</comment>
<keyword evidence="5" id="KW-1185">Reference proteome</keyword>
<name>A0A0X3TY90_9RHOB</name>
<dbReference type="InterPro" id="IPR050811">
    <property type="entry name" value="Phosphate_ABC_transporter"/>
</dbReference>
<accession>A0A0X3TY90</accession>
<dbReference type="OrthoDB" id="9790048at2"/>
<dbReference type="InterPro" id="IPR024370">
    <property type="entry name" value="PBP_domain"/>
</dbReference>
<dbReference type="Pfam" id="PF12849">
    <property type="entry name" value="PBP_like_2"/>
    <property type="match status" value="1"/>
</dbReference>
<evidence type="ECO:0000256" key="2">
    <source>
        <dbReference type="SAM" id="SignalP"/>
    </source>
</evidence>
<evidence type="ECO:0000259" key="3">
    <source>
        <dbReference type="Pfam" id="PF12849"/>
    </source>
</evidence>
<dbReference type="CDD" id="cd13654">
    <property type="entry name" value="PBP2_phosphate_like_2"/>
    <property type="match status" value="1"/>
</dbReference>
<feature type="signal peptide" evidence="2">
    <location>
        <begin position="1"/>
        <end position="20"/>
    </location>
</feature>
<evidence type="ECO:0000256" key="1">
    <source>
        <dbReference type="ARBA" id="ARBA00022729"/>
    </source>
</evidence>
<dbReference type="PANTHER" id="PTHR30570">
    <property type="entry name" value="PERIPLASMIC PHOSPHATE BINDING COMPONENT OF PHOSPHATE ABC TRANSPORTER"/>
    <property type="match status" value="1"/>
</dbReference>
<dbReference type="RefSeq" id="WP_068346167.1">
    <property type="nucleotide sequence ID" value="NZ_LQBQ01000012.1"/>
</dbReference>
<feature type="domain" description="PBP" evidence="3">
    <location>
        <begin position="17"/>
        <end position="312"/>
    </location>
</feature>
<protein>
    <submittedName>
        <fullName evidence="4">Phosphate ABC transporter substrate-binding protein</fullName>
    </submittedName>
</protein>
<dbReference type="SUPFAM" id="SSF53850">
    <property type="entry name" value="Periplasmic binding protein-like II"/>
    <property type="match status" value="1"/>
</dbReference>
<evidence type="ECO:0000313" key="5">
    <source>
        <dbReference type="Proteomes" id="UP000053791"/>
    </source>
</evidence>
<gene>
    <name evidence="4" type="ORF">AVO45_06435</name>
</gene>
<feature type="chain" id="PRO_5007054528" evidence="2">
    <location>
        <begin position="21"/>
        <end position="351"/>
    </location>
</feature>
<sequence>MSFTKLSVSALAFVAVSATAAAARDEIRIVGSSTVFPYTQAVAEQFANNTGAPSPIVESTGTGGGMKIFCGGIGEQFADITGASRAMKASEYNLCQENGVTDITEALIGYDGLSIAVSRANDIEWDLSLSEIYQALGAQVEVNGEWVDNPFKTWNEINPDLPAVEILAYGPPPTSGTRDAFVELAMHEGCEELDFVKARKEELDKKAFKTWVKENCSRMRTDGPFVEAGENDNLIVQRLEADPNAMGIFGYSFLYENLDKLKGVMIEGVEPSTETIADKSYPISRPLYFYVKNAHRGVIPNLEEFIEEYMSDDALEPDGYLAERGLVALSDDARAELQDAVLDAQPMDALN</sequence>
<organism evidence="4 5">
    <name type="scientific">Ruegeria marisrubri</name>
    <dbReference type="NCBI Taxonomy" id="1685379"/>
    <lineage>
        <taxon>Bacteria</taxon>
        <taxon>Pseudomonadati</taxon>
        <taxon>Pseudomonadota</taxon>
        <taxon>Alphaproteobacteria</taxon>
        <taxon>Rhodobacterales</taxon>
        <taxon>Roseobacteraceae</taxon>
        <taxon>Ruegeria</taxon>
    </lineage>
</organism>
<dbReference type="Gene3D" id="3.40.190.10">
    <property type="entry name" value="Periplasmic binding protein-like II"/>
    <property type="match status" value="2"/>
</dbReference>
<reference evidence="5" key="1">
    <citation type="submission" date="2015-12" db="EMBL/GenBank/DDBJ databases">
        <authorList>
            <person name="Zhang G."/>
            <person name="Stingl U."/>
        </authorList>
    </citation>
    <scope>NUCLEOTIDE SEQUENCE [LARGE SCALE GENOMIC DNA]</scope>
    <source>
        <strain evidence="5">ZGT118</strain>
    </source>
</reference>